<dbReference type="EMBL" id="REGN01008219">
    <property type="protein sequence ID" value="RNA04136.1"/>
    <property type="molecule type" value="Genomic_DNA"/>
</dbReference>
<evidence type="ECO:0000313" key="2">
    <source>
        <dbReference type="Proteomes" id="UP000276133"/>
    </source>
</evidence>
<keyword evidence="2" id="KW-1185">Reference proteome</keyword>
<accession>A0A3M7PY85</accession>
<organism evidence="1 2">
    <name type="scientific">Brachionus plicatilis</name>
    <name type="common">Marine rotifer</name>
    <name type="synonym">Brachionus muelleri</name>
    <dbReference type="NCBI Taxonomy" id="10195"/>
    <lineage>
        <taxon>Eukaryota</taxon>
        <taxon>Metazoa</taxon>
        <taxon>Spiralia</taxon>
        <taxon>Gnathifera</taxon>
        <taxon>Rotifera</taxon>
        <taxon>Eurotatoria</taxon>
        <taxon>Monogononta</taxon>
        <taxon>Pseudotrocha</taxon>
        <taxon>Ploima</taxon>
        <taxon>Brachionidae</taxon>
        <taxon>Brachionus</taxon>
    </lineage>
</organism>
<dbReference type="AlphaFoldDB" id="A0A3M7PY85"/>
<dbReference type="Proteomes" id="UP000276133">
    <property type="component" value="Unassembled WGS sequence"/>
</dbReference>
<gene>
    <name evidence="1" type="ORF">BpHYR1_041251</name>
</gene>
<comment type="caution">
    <text evidence="1">The sequence shown here is derived from an EMBL/GenBank/DDBJ whole genome shotgun (WGS) entry which is preliminary data.</text>
</comment>
<proteinExistence type="predicted"/>
<reference evidence="1 2" key="1">
    <citation type="journal article" date="2018" name="Sci. Rep.">
        <title>Genomic signatures of local adaptation to the degree of environmental predictability in rotifers.</title>
        <authorList>
            <person name="Franch-Gras L."/>
            <person name="Hahn C."/>
            <person name="Garcia-Roger E.M."/>
            <person name="Carmona M.J."/>
            <person name="Serra M."/>
            <person name="Gomez A."/>
        </authorList>
    </citation>
    <scope>NUCLEOTIDE SEQUENCE [LARGE SCALE GENOMIC DNA]</scope>
    <source>
        <strain evidence="1">HYR1</strain>
    </source>
</reference>
<evidence type="ECO:0000313" key="1">
    <source>
        <dbReference type="EMBL" id="RNA04136.1"/>
    </source>
</evidence>
<name>A0A3M7PY85_BRAPC</name>
<protein>
    <submittedName>
        <fullName evidence="1">Uncharacterized protein</fullName>
    </submittedName>
</protein>
<sequence>MSSSASILCGAKMTKKRYWACPNKCGEQIFFVSHKSPEYPFGQAHSGIRVTSFILQCPLLTQCLFSHKSLIERSHFSPKKNESHTHFGSSFSMIQLELLVQKCSHLSTLVSHLAPVKLLEHSHLLRITWVQLDLTRFTSEALCANTCVIFTPAFNALGVIFAHAIATHINIMLALVPSKANRTITVESSFGSALAQAPIFAWQSDTGVHFMLAIKTSKSRSTTASVCIETFNFIAKAAILTRILHITQMHLVLTQCACKSNLTLAQKSIQILHTLSFILTGLF</sequence>